<protein>
    <submittedName>
        <fullName evidence="2">DJ-1 family protein</fullName>
    </submittedName>
</protein>
<dbReference type="SUPFAM" id="SSF52317">
    <property type="entry name" value="Class I glutamine amidotransferase-like"/>
    <property type="match status" value="1"/>
</dbReference>
<dbReference type="NCBIfam" id="TIGR01383">
    <property type="entry name" value="not_thiJ"/>
    <property type="match status" value="1"/>
</dbReference>
<dbReference type="PANTHER" id="PTHR48094:SF12">
    <property type="entry name" value="PARKINSON DISEASE PROTEIN 7 HOMOLOG"/>
    <property type="match status" value="1"/>
</dbReference>
<dbReference type="Pfam" id="PF01965">
    <property type="entry name" value="DJ-1_PfpI"/>
    <property type="match status" value="1"/>
</dbReference>
<name>A0ABS5AVV9_9STRE</name>
<accession>A0ABS5AVV9</accession>
<dbReference type="EMBL" id="QFAY01000005">
    <property type="protein sequence ID" value="MBP2620403.1"/>
    <property type="molecule type" value="Genomic_DNA"/>
</dbReference>
<dbReference type="CDD" id="cd03135">
    <property type="entry name" value="GATase1_DJ-1"/>
    <property type="match status" value="1"/>
</dbReference>
<evidence type="ECO:0000313" key="2">
    <source>
        <dbReference type="EMBL" id="MBP2620403.1"/>
    </source>
</evidence>
<dbReference type="InterPro" id="IPR006287">
    <property type="entry name" value="DJ-1"/>
</dbReference>
<dbReference type="PANTHER" id="PTHR48094">
    <property type="entry name" value="PROTEIN/NUCLEIC ACID DEGLYCASE DJ-1-RELATED"/>
    <property type="match status" value="1"/>
</dbReference>
<dbReference type="RefSeq" id="WP_209550897.1">
    <property type="nucleotide sequence ID" value="NZ_QFAY01000005.1"/>
</dbReference>
<dbReference type="Proteomes" id="UP001519349">
    <property type="component" value="Unassembled WGS sequence"/>
</dbReference>
<dbReference type="Gene3D" id="3.40.50.880">
    <property type="match status" value="1"/>
</dbReference>
<reference evidence="2 3" key="1">
    <citation type="submission" date="2018-05" db="EMBL/GenBank/DDBJ databases">
        <title>Draft genome sequence of Streptococcus panodentis CCUG 70867T.</title>
        <authorList>
            <person name="Salva-Serra F."/>
            <person name="Mendez V."/>
            <person name="Jaen-Luchoro D."/>
            <person name="Gonzales-Siles L."/>
            <person name="Karlsson R."/>
            <person name="Engstrom-Jakobsson H."/>
            <person name="Busquets A."/>
            <person name="Gomila M."/>
            <person name="Pineiro-Iglesias B."/>
            <person name="Bennasar-Figueras A."/>
            <person name="Seeger M."/>
            <person name="Moore E."/>
        </authorList>
    </citation>
    <scope>NUCLEOTIDE SEQUENCE [LARGE SCALE GENOMIC DNA]</scope>
    <source>
        <strain evidence="2 3">CCUG 70867</strain>
    </source>
</reference>
<comment type="caution">
    <text evidence="2">The sequence shown here is derived from an EMBL/GenBank/DDBJ whole genome shotgun (WGS) entry which is preliminary data.</text>
</comment>
<proteinExistence type="predicted"/>
<dbReference type="InterPro" id="IPR050325">
    <property type="entry name" value="Prot/Nucl_acid_deglycase"/>
</dbReference>
<gene>
    <name evidence="2" type="ORF">DHL47_03445</name>
</gene>
<keyword evidence="3" id="KW-1185">Reference proteome</keyword>
<evidence type="ECO:0000259" key="1">
    <source>
        <dbReference type="Pfam" id="PF01965"/>
    </source>
</evidence>
<feature type="domain" description="DJ-1/PfpI" evidence="1">
    <location>
        <begin position="2"/>
        <end position="162"/>
    </location>
</feature>
<sequence length="182" mass="19552">MKKIALLLAPGFEEIEALTVVDVLRRAGMTCHMIGFAATVTGSHGITVQADQVWSGRLEDYDMVVLPGGMPGSANLRDDDRLMQELRSFQEKGKFTAAICAAPIALSRAGLLKGKDFTCYDGVQEGIEDGNYRKETVVVDGSLITSRGPSTALAFAYELVRQLGGDADQLAAAMLYTDLFGQ</sequence>
<evidence type="ECO:0000313" key="3">
    <source>
        <dbReference type="Proteomes" id="UP001519349"/>
    </source>
</evidence>
<dbReference type="InterPro" id="IPR002818">
    <property type="entry name" value="DJ-1/PfpI"/>
</dbReference>
<organism evidence="2 3">
    <name type="scientific">Streptococcus panodentis</name>
    <dbReference type="NCBI Taxonomy" id="1581472"/>
    <lineage>
        <taxon>Bacteria</taxon>
        <taxon>Bacillati</taxon>
        <taxon>Bacillota</taxon>
        <taxon>Bacilli</taxon>
        <taxon>Lactobacillales</taxon>
        <taxon>Streptococcaceae</taxon>
        <taxon>Streptococcus</taxon>
    </lineage>
</organism>
<dbReference type="InterPro" id="IPR029062">
    <property type="entry name" value="Class_I_gatase-like"/>
</dbReference>